<gene>
    <name evidence="2" type="ORF">CIHG_03539</name>
</gene>
<dbReference type="Proteomes" id="UP000054563">
    <property type="component" value="Unassembled WGS sequence"/>
</dbReference>
<proteinExistence type="predicted"/>
<keyword evidence="1" id="KW-0732">Signal</keyword>
<feature type="signal peptide" evidence="1">
    <location>
        <begin position="1"/>
        <end position="27"/>
    </location>
</feature>
<organism evidence="2 3">
    <name type="scientific">Coccidioides immitis H538.4</name>
    <dbReference type="NCBI Taxonomy" id="396776"/>
    <lineage>
        <taxon>Eukaryota</taxon>
        <taxon>Fungi</taxon>
        <taxon>Dikarya</taxon>
        <taxon>Ascomycota</taxon>
        <taxon>Pezizomycotina</taxon>
        <taxon>Eurotiomycetes</taxon>
        <taxon>Eurotiomycetidae</taxon>
        <taxon>Onygenales</taxon>
        <taxon>Onygenaceae</taxon>
        <taxon>Coccidioides</taxon>
    </lineage>
</organism>
<dbReference type="AlphaFoldDB" id="A0A0J8RPT9"/>
<protein>
    <submittedName>
        <fullName evidence="2">Uncharacterized protein</fullName>
    </submittedName>
</protein>
<reference evidence="3" key="1">
    <citation type="journal article" date="2010" name="Genome Res.">
        <title>Population genomic sequencing of Coccidioides fungi reveals recent hybridization and transposon control.</title>
        <authorList>
            <person name="Neafsey D.E."/>
            <person name="Barker B.M."/>
            <person name="Sharpton T.J."/>
            <person name="Stajich J.E."/>
            <person name="Park D.J."/>
            <person name="Whiston E."/>
            <person name="Hung C.-Y."/>
            <person name="McMahan C."/>
            <person name="White J."/>
            <person name="Sykes S."/>
            <person name="Heiman D."/>
            <person name="Young S."/>
            <person name="Zeng Q."/>
            <person name="Abouelleil A."/>
            <person name="Aftuck L."/>
            <person name="Bessette D."/>
            <person name="Brown A."/>
            <person name="FitzGerald M."/>
            <person name="Lui A."/>
            <person name="Macdonald J.P."/>
            <person name="Priest M."/>
            <person name="Orbach M.J."/>
            <person name="Galgiani J.N."/>
            <person name="Kirkland T.N."/>
            <person name="Cole G.T."/>
            <person name="Birren B.W."/>
            <person name="Henn M.R."/>
            <person name="Taylor J.W."/>
            <person name="Rounsley S.D."/>
        </authorList>
    </citation>
    <scope>NUCLEOTIDE SEQUENCE [LARGE SCALE GENOMIC DNA]</scope>
    <source>
        <strain evidence="3">H538.4</strain>
    </source>
</reference>
<sequence length="110" mass="11975">MSGNSRVWKQLWLSRFIVASNLQVGAGNRLLKASSPNWLPPTLVVQVSEDITIPIPDAFPDPGCCVVPMTGGAAAKVDSNEESLFANAVVTIFIGRRRKVDFSRPRPSPR</sequence>
<name>A0A0J8RPT9_COCIT</name>
<evidence type="ECO:0000313" key="2">
    <source>
        <dbReference type="EMBL" id="KMU86009.1"/>
    </source>
</evidence>
<evidence type="ECO:0000256" key="1">
    <source>
        <dbReference type="SAM" id="SignalP"/>
    </source>
</evidence>
<dbReference type="EMBL" id="DS016990">
    <property type="protein sequence ID" value="KMU86009.1"/>
    <property type="molecule type" value="Genomic_DNA"/>
</dbReference>
<evidence type="ECO:0000313" key="3">
    <source>
        <dbReference type="Proteomes" id="UP000054563"/>
    </source>
</evidence>
<feature type="chain" id="PRO_5005308217" evidence="1">
    <location>
        <begin position="28"/>
        <end position="110"/>
    </location>
</feature>
<accession>A0A0J8RPT9</accession>
<dbReference type="VEuPathDB" id="FungiDB:CIHG_03539"/>